<evidence type="ECO:0000313" key="1">
    <source>
        <dbReference type="EMBL" id="ORL43577.1"/>
    </source>
</evidence>
<protein>
    <recommendedName>
        <fullName evidence="3">GLPGLI family protein</fullName>
    </recommendedName>
</protein>
<organism evidence="1 2">
    <name type="scientific">Zunongwangia atlantica 22II14-10F7</name>
    <dbReference type="NCBI Taxonomy" id="1185767"/>
    <lineage>
        <taxon>Bacteria</taxon>
        <taxon>Pseudomonadati</taxon>
        <taxon>Bacteroidota</taxon>
        <taxon>Flavobacteriia</taxon>
        <taxon>Flavobacteriales</taxon>
        <taxon>Flavobacteriaceae</taxon>
        <taxon>Zunongwangia</taxon>
    </lineage>
</organism>
<dbReference type="Pfam" id="PF22252">
    <property type="entry name" value="PNGase_F-II_N"/>
    <property type="match status" value="1"/>
</dbReference>
<dbReference type="EMBL" id="ARYN01000036">
    <property type="protein sequence ID" value="ORL43577.1"/>
    <property type="molecule type" value="Genomic_DNA"/>
</dbReference>
<dbReference type="OrthoDB" id="1429333at2"/>
<evidence type="ECO:0008006" key="3">
    <source>
        <dbReference type="Google" id="ProtNLM"/>
    </source>
</evidence>
<accession>A0A1Y1SXV8</accession>
<dbReference type="InterPro" id="IPR005901">
    <property type="entry name" value="GLPGLI"/>
</dbReference>
<reference evidence="1" key="1">
    <citation type="submission" date="2013-04" db="EMBL/GenBank/DDBJ databases">
        <title>Zunongwangia sp. 22II14-10F7 Genome Sequencing.</title>
        <authorList>
            <person name="Lai Q."/>
            <person name="Shao Z."/>
        </authorList>
    </citation>
    <scope>NUCLEOTIDE SEQUENCE [LARGE SCALE GENOMIC DNA]</scope>
    <source>
        <strain evidence="1">22II14-10F7</strain>
    </source>
</reference>
<proteinExistence type="predicted"/>
<gene>
    <name evidence="1" type="ORF">IIF7_20136</name>
</gene>
<dbReference type="Proteomes" id="UP000192746">
    <property type="component" value="Unassembled WGS sequence"/>
</dbReference>
<dbReference type="STRING" id="1185767.IIF7_20136"/>
<name>A0A1Y1SXV8_9FLAO</name>
<keyword evidence="2" id="KW-1185">Reference proteome</keyword>
<comment type="caution">
    <text evidence="1">The sequence shown here is derived from an EMBL/GenBank/DDBJ whole genome shotgun (WGS) entry which is preliminary data.</text>
</comment>
<evidence type="ECO:0000313" key="2">
    <source>
        <dbReference type="Proteomes" id="UP000192746"/>
    </source>
</evidence>
<dbReference type="NCBIfam" id="TIGR01200">
    <property type="entry name" value="GLPGLI"/>
    <property type="match status" value="1"/>
</dbReference>
<sequence>MAKFRFILFLFFSINMFSQNVEVIYKASAKHIDTIENVRSSNIIRKITNNINDIMPNIDFVLTSNNNFYNMTYKRIMPNDLQNENFFNLSIIRALDGVLINGDFEKGMSYYESRNLKKVRSVNMNNIEWTITKEYKNIIGYKCYKAIGSIKDPDQENKLTPPSVAWFTPEMNFRGGPTAYANLPGLILELETPKIIFQATDLKMKRNVSLKEPKYNSDNILPHKEWQIYFEKMNPIPKSNK</sequence>
<dbReference type="RefSeq" id="WP_084843481.1">
    <property type="nucleotide sequence ID" value="NZ_ARYN01000036.1"/>
</dbReference>
<dbReference type="AlphaFoldDB" id="A0A1Y1SXV8"/>